<feature type="transmembrane region" description="Helical" evidence="6">
    <location>
        <begin position="90"/>
        <end position="110"/>
    </location>
</feature>
<accession>A0ABZ3JAX9</accession>
<dbReference type="Pfam" id="PF02653">
    <property type="entry name" value="BPD_transp_2"/>
    <property type="match status" value="1"/>
</dbReference>
<gene>
    <name evidence="7" type="ORF">SPACI_057190</name>
</gene>
<evidence type="ECO:0000256" key="1">
    <source>
        <dbReference type="ARBA" id="ARBA00004651"/>
    </source>
</evidence>
<dbReference type="EMBL" id="CP155571">
    <property type="protein sequence ID" value="XFO75592.1"/>
    <property type="molecule type" value="Genomic_DNA"/>
</dbReference>
<keyword evidence="8" id="KW-1185">Reference proteome</keyword>
<dbReference type="InterPro" id="IPR043428">
    <property type="entry name" value="LivM-like"/>
</dbReference>
<keyword evidence="2" id="KW-1003">Cell membrane</keyword>
<feature type="transmembrane region" description="Helical" evidence="6">
    <location>
        <begin position="241"/>
        <end position="266"/>
    </location>
</feature>
<proteinExistence type="predicted"/>
<dbReference type="PANTHER" id="PTHR30482:SF10">
    <property type="entry name" value="HIGH-AFFINITY BRANCHED-CHAIN AMINO ACID TRANSPORT PROTEIN BRAE"/>
    <property type="match status" value="1"/>
</dbReference>
<name>A0ABZ3JAX9_SPOA4</name>
<evidence type="ECO:0008006" key="9">
    <source>
        <dbReference type="Google" id="ProtNLM"/>
    </source>
</evidence>
<keyword evidence="4 6" id="KW-1133">Transmembrane helix</keyword>
<organism evidence="7 8">
    <name type="scientific">Sporomusa acidovorans (strain ATCC 49682 / DSM 3132 / Mol)</name>
    <dbReference type="NCBI Taxonomy" id="1123286"/>
    <lineage>
        <taxon>Bacteria</taxon>
        <taxon>Bacillati</taxon>
        <taxon>Bacillota</taxon>
        <taxon>Negativicutes</taxon>
        <taxon>Selenomonadales</taxon>
        <taxon>Sporomusaceae</taxon>
        <taxon>Sporomusa</taxon>
    </lineage>
</organism>
<evidence type="ECO:0000313" key="8">
    <source>
        <dbReference type="Proteomes" id="UP000216052"/>
    </source>
</evidence>
<keyword evidence="5 6" id="KW-0472">Membrane</keyword>
<feature type="transmembrane region" description="Helical" evidence="6">
    <location>
        <begin position="204"/>
        <end position="226"/>
    </location>
</feature>
<evidence type="ECO:0000256" key="5">
    <source>
        <dbReference type="ARBA" id="ARBA00023136"/>
    </source>
</evidence>
<evidence type="ECO:0000256" key="4">
    <source>
        <dbReference type="ARBA" id="ARBA00022989"/>
    </source>
</evidence>
<feature type="transmembrane region" description="Helical" evidence="6">
    <location>
        <begin position="156"/>
        <end position="174"/>
    </location>
</feature>
<feature type="transmembrane region" description="Helical" evidence="6">
    <location>
        <begin position="12"/>
        <end position="30"/>
    </location>
</feature>
<keyword evidence="3 6" id="KW-0812">Transmembrane</keyword>
<dbReference type="CDD" id="cd06581">
    <property type="entry name" value="TM_PBP1_LivM_like"/>
    <property type="match status" value="1"/>
</dbReference>
<feature type="transmembrane region" description="Helical" evidence="6">
    <location>
        <begin position="130"/>
        <end position="150"/>
    </location>
</feature>
<evidence type="ECO:0000256" key="6">
    <source>
        <dbReference type="SAM" id="Phobius"/>
    </source>
</evidence>
<dbReference type="InterPro" id="IPR001851">
    <property type="entry name" value="ABC_transp_permease"/>
</dbReference>
<protein>
    <recommendedName>
        <fullName evidence="9">High-affinity branched-chain amino acid transport system permease protein LivH</fullName>
    </recommendedName>
</protein>
<evidence type="ECO:0000313" key="7">
    <source>
        <dbReference type="EMBL" id="XFO75592.1"/>
    </source>
</evidence>
<feature type="transmembrane region" description="Helical" evidence="6">
    <location>
        <begin position="36"/>
        <end position="57"/>
    </location>
</feature>
<feature type="transmembrane region" description="Helical" evidence="6">
    <location>
        <begin position="278"/>
        <end position="297"/>
    </location>
</feature>
<evidence type="ECO:0000256" key="2">
    <source>
        <dbReference type="ARBA" id="ARBA00022475"/>
    </source>
</evidence>
<reference evidence="7" key="1">
    <citation type="submission" date="2024-05" db="EMBL/GenBank/DDBJ databases">
        <title>Isolation and characterization of Sporomusa carbonis sp. nov., a carboxydotrophic hydrogenogen in the genus of Sporomusa isolated from a charcoal burning pile.</title>
        <authorList>
            <person name="Boeer T."/>
            <person name="Rosenbaum F."/>
            <person name="Eysell L."/>
            <person name="Mueller V."/>
            <person name="Daniel R."/>
            <person name="Poehlein A."/>
        </authorList>
    </citation>
    <scope>NUCLEOTIDE SEQUENCE [LARGE SCALE GENOMIC DNA]</scope>
    <source>
        <strain evidence="7">DSM 3132</strain>
    </source>
</reference>
<dbReference type="PANTHER" id="PTHR30482">
    <property type="entry name" value="HIGH-AFFINITY BRANCHED-CHAIN AMINO ACID TRANSPORT SYSTEM PERMEASE"/>
    <property type="match status" value="1"/>
</dbReference>
<comment type="subcellular location">
    <subcellularLocation>
        <location evidence="1">Cell membrane</location>
        <topology evidence="1">Multi-pass membrane protein</topology>
    </subcellularLocation>
</comment>
<sequence length="322" mass="34711">MKLLQKTKTDLMALVACVVVYAVVQGLIMADIIGPFWLLNIVLIGINIILVVSLNLINGFTGQFSIGHAGFMAIGAYFSAVLTVKFQLPFLVAIAGAAFAAGALGFAIGLPTLRLNGDYLAIATLGLGEIIRICILNIQYVGGASGFMGIPRYTDFTWIFAFVVFTVFVIKNFIDSTHGRACISVRENEIAAEAMGVDTTKYKVLAFTIGAAFAGVAGSLFSHYFYIAHPASFTFMKSFDILTMVVLGGLGSITGSITAAFLLTFVSAALASYPEWRMIIYSLLLIILMLYRPQGLFGNKELSLKMFSRWTGGKKHGTAQNN</sequence>
<evidence type="ECO:0000256" key="3">
    <source>
        <dbReference type="ARBA" id="ARBA00022692"/>
    </source>
</evidence>
<feature type="transmembrane region" description="Helical" evidence="6">
    <location>
        <begin position="64"/>
        <end position="84"/>
    </location>
</feature>
<dbReference type="Proteomes" id="UP000216052">
    <property type="component" value="Chromosome"/>
</dbReference>